<evidence type="ECO:0000256" key="2">
    <source>
        <dbReference type="SAM" id="SignalP"/>
    </source>
</evidence>
<evidence type="ECO:0000313" key="3">
    <source>
        <dbReference type="EMBL" id="EEY15915.1"/>
    </source>
</evidence>
<dbReference type="RefSeq" id="XP_003007836.1">
    <property type="nucleotide sequence ID" value="XM_003007790.1"/>
</dbReference>
<organism evidence="4">
    <name type="scientific">Verticillium alfalfae (strain VaMs.102 / ATCC MYA-4576 / FGSC 10136)</name>
    <name type="common">Verticillium wilt of alfalfa</name>
    <name type="synonym">Verticillium albo-atrum</name>
    <dbReference type="NCBI Taxonomy" id="526221"/>
    <lineage>
        <taxon>Eukaryota</taxon>
        <taxon>Fungi</taxon>
        <taxon>Dikarya</taxon>
        <taxon>Ascomycota</taxon>
        <taxon>Pezizomycotina</taxon>
        <taxon>Sordariomycetes</taxon>
        <taxon>Hypocreomycetidae</taxon>
        <taxon>Glomerellales</taxon>
        <taxon>Plectosphaerellaceae</taxon>
        <taxon>Verticillium</taxon>
    </lineage>
</organism>
<dbReference type="AlphaFoldDB" id="C9SC31"/>
<dbReference type="Proteomes" id="UP000008698">
    <property type="component" value="Unassembled WGS sequence"/>
</dbReference>
<feature type="chain" id="PRO_5003002141" evidence="2">
    <location>
        <begin position="27"/>
        <end position="122"/>
    </location>
</feature>
<dbReference type="HOGENOM" id="CLU_2028486_0_0_1"/>
<accession>C9SC31</accession>
<proteinExistence type="predicted"/>
<keyword evidence="2" id="KW-0732">Signal</keyword>
<dbReference type="EMBL" id="DS985215">
    <property type="protein sequence ID" value="EEY15915.1"/>
    <property type="molecule type" value="Genomic_DNA"/>
</dbReference>
<gene>
    <name evidence="3" type="ORF">VDBG_02024</name>
</gene>
<feature type="signal peptide" evidence="2">
    <location>
        <begin position="1"/>
        <end position="26"/>
    </location>
</feature>
<dbReference type="KEGG" id="val:VDBG_02024"/>
<feature type="region of interest" description="Disordered" evidence="1">
    <location>
        <begin position="34"/>
        <end position="69"/>
    </location>
</feature>
<keyword evidence="4" id="KW-1185">Reference proteome</keyword>
<sequence length="122" mass="13252">MAGQALRRQWVSTLAAVALKTSFTLMAVVSVPDHREGEGKSRKGAEASLHAVDGVKPADGSDRQHAGNDRPGELVVQVITYCWKCILKRSQQMIGHLPAQEEILAGLRAMGNMFTTGTLRIR</sequence>
<evidence type="ECO:0000313" key="4">
    <source>
        <dbReference type="Proteomes" id="UP000008698"/>
    </source>
</evidence>
<protein>
    <submittedName>
        <fullName evidence="3">Predicted protein</fullName>
    </submittedName>
</protein>
<reference evidence="4" key="1">
    <citation type="journal article" date="2011" name="PLoS Pathog.">
        <title>Comparative genomics yields insights into niche adaptation of plant vascular wilt pathogens.</title>
        <authorList>
            <person name="Klosterman S.J."/>
            <person name="Subbarao K.V."/>
            <person name="Kang S."/>
            <person name="Veronese P."/>
            <person name="Gold S.E."/>
            <person name="Thomma B.P.H.J."/>
            <person name="Chen Z."/>
            <person name="Henrissat B."/>
            <person name="Lee Y.-H."/>
            <person name="Park J."/>
            <person name="Garcia-Pedrajas M.D."/>
            <person name="Barbara D.J."/>
            <person name="Anchieta A."/>
            <person name="de Jonge R."/>
            <person name="Santhanam P."/>
            <person name="Maruthachalam K."/>
            <person name="Atallah Z."/>
            <person name="Amyotte S.G."/>
            <person name="Paz Z."/>
            <person name="Inderbitzin P."/>
            <person name="Hayes R.J."/>
            <person name="Heiman D.I."/>
            <person name="Young S."/>
            <person name="Zeng Q."/>
            <person name="Engels R."/>
            <person name="Galagan J."/>
            <person name="Cuomo C.A."/>
            <person name="Dobinson K.F."/>
            <person name="Ma L.-J."/>
        </authorList>
    </citation>
    <scope>NUCLEOTIDE SEQUENCE [LARGE SCALE GENOMIC DNA]</scope>
    <source>
        <strain evidence="4">VaMs.102 / ATCC MYA-4576 / FGSC 10136</strain>
    </source>
</reference>
<dbReference type="GeneID" id="9535626"/>
<evidence type="ECO:0000256" key="1">
    <source>
        <dbReference type="SAM" id="MobiDB-lite"/>
    </source>
</evidence>
<feature type="compositionally biased region" description="Basic and acidic residues" evidence="1">
    <location>
        <begin position="59"/>
        <end position="69"/>
    </location>
</feature>
<feature type="compositionally biased region" description="Basic and acidic residues" evidence="1">
    <location>
        <begin position="34"/>
        <end position="45"/>
    </location>
</feature>
<name>C9SC31_VERA1</name>